<gene>
    <name evidence="2" type="ORF">EV678_2175</name>
</gene>
<dbReference type="EMBL" id="SHKM01000002">
    <property type="protein sequence ID" value="RZT76300.1"/>
    <property type="molecule type" value="Genomic_DNA"/>
</dbReference>
<dbReference type="Proteomes" id="UP000292136">
    <property type="component" value="Unassembled WGS sequence"/>
</dbReference>
<protein>
    <submittedName>
        <fullName evidence="2">Small redox-active disulfide protein 2</fullName>
    </submittedName>
</protein>
<dbReference type="Gene3D" id="3.40.30.10">
    <property type="entry name" value="Glutaredoxin"/>
    <property type="match status" value="1"/>
</dbReference>
<name>A0ABY0IM69_9RHOO</name>
<dbReference type="PANTHER" id="PTHR36450">
    <property type="entry name" value="THIOREDOXIN"/>
    <property type="match status" value="1"/>
</dbReference>
<reference evidence="2 3" key="1">
    <citation type="submission" date="2019-02" db="EMBL/GenBank/DDBJ databases">
        <title>Genomic Encyclopedia of Type Strains, Phase IV (KMG-IV): sequencing the most valuable type-strain genomes for metagenomic binning, comparative biology and taxonomic classification.</title>
        <authorList>
            <person name="Goeker M."/>
        </authorList>
    </citation>
    <scope>NUCLEOTIDE SEQUENCE [LARGE SCALE GENOMIC DNA]</scope>
    <source>
        <strain evidence="2 3">DSM 21223</strain>
    </source>
</reference>
<dbReference type="RefSeq" id="WP_130459547.1">
    <property type="nucleotide sequence ID" value="NZ_SHKM01000002.1"/>
</dbReference>
<dbReference type="PANTHER" id="PTHR36450:SF1">
    <property type="entry name" value="THIOREDOXIN"/>
    <property type="match status" value="1"/>
</dbReference>
<accession>A0ABY0IM69</accession>
<comment type="caution">
    <text evidence="2">The sequence shown here is derived from an EMBL/GenBank/DDBJ whole genome shotgun (WGS) entry which is preliminary data.</text>
</comment>
<evidence type="ECO:0000313" key="2">
    <source>
        <dbReference type="EMBL" id="RZT76300.1"/>
    </source>
</evidence>
<sequence length="79" mass="8297">MKEVKVLGTGCAKCKTLVAMVEQAAVRTGTAINLEKVEDMARIIGYGVMATPALVIEGRVVHSGSLPEAGAIDRLLQES</sequence>
<dbReference type="SUPFAM" id="SSF52833">
    <property type="entry name" value="Thioredoxin-like"/>
    <property type="match status" value="1"/>
</dbReference>
<dbReference type="NCBIfam" id="TIGR00412">
    <property type="entry name" value="redox_disulf_2"/>
    <property type="match status" value="1"/>
</dbReference>
<organism evidence="2 3">
    <name type="scientific">Azospira oryzae</name>
    <dbReference type="NCBI Taxonomy" id="146939"/>
    <lineage>
        <taxon>Bacteria</taxon>
        <taxon>Pseudomonadati</taxon>
        <taxon>Pseudomonadota</taxon>
        <taxon>Betaproteobacteria</taxon>
        <taxon>Rhodocyclales</taxon>
        <taxon>Rhodocyclaceae</taxon>
        <taxon>Azospira</taxon>
    </lineage>
</organism>
<proteinExistence type="predicted"/>
<evidence type="ECO:0000259" key="1">
    <source>
        <dbReference type="Pfam" id="PF13192"/>
    </source>
</evidence>
<dbReference type="InterPro" id="IPR012336">
    <property type="entry name" value="Thioredoxin-like_fold"/>
</dbReference>
<feature type="domain" description="Thioredoxin-like fold" evidence="1">
    <location>
        <begin position="3"/>
        <end position="76"/>
    </location>
</feature>
<dbReference type="PIRSF" id="PIRSF037031">
    <property type="entry name" value="Redox_disulphide_2"/>
    <property type="match status" value="1"/>
</dbReference>
<evidence type="ECO:0000313" key="3">
    <source>
        <dbReference type="Proteomes" id="UP000292136"/>
    </source>
</evidence>
<dbReference type="InterPro" id="IPR005243">
    <property type="entry name" value="THIRX-like_proc"/>
</dbReference>
<dbReference type="Pfam" id="PF13192">
    <property type="entry name" value="Thioredoxin_3"/>
    <property type="match status" value="1"/>
</dbReference>
<dbReference type="InterPro" id="IPR036249">
    <property type="entry name" value="Thioredoxin-like_sf"/>
</dbReference>
<keyword evidence="3" id="KW-1185">Reference proteome</keyword>